<feature type="domain" description="CCA-adding enzyme C-terminal" evidence="14">
    <location>
        <begin position="249"/>
        <end position="391"/>
    </location>
</feature>
<dbReference type="Pfam" id="PF13735">
    <property type="entry name" value="tRNA_NucTran2_2"/>
    <property type="match status" value="1"/>
</dbReference>
<comment type="miscellaneous">
    <text evidence="11">A single active site specifically recognizes both ATP and CTP and is responsible for their addition.</text>
</comment>
<dbReference type="Gene3D" id="1.10.246.80">
    <property type="match status" value="1"/>
</dbReference>
<dbReference type="EMBL" id="JAXOFX010000011">
    <property type="protein sequence ID" value="MDZ5473234.1"/>
    <property type="molecule type" value="Genomic_DNA"/>
</dbReference>
<evidence type="ECO:0000259" key="14">
    <source>
        <dbReference type="Pfam" id="PF13735"/>
    </source>
</evidence>
<feature type="binding site" evidence="11">
    <location>
        <position position="27"/>
    </location>
    <ligand>
        <name>ATP</name>
        <dbReference type="ChEBI" id="CHEBI:30616"/>
    </ligand>
</feature>
<feature type="binding site" evidence="11">
    <location>
        <position position="40"/>
    </location>
    <ligand>
        <name>Mg(2+)</name>
        <dbReference type="ChEBI" id="CHEBI:18420"/>
    </ligand>
</feature>
<dbReference type="InterPro" id="IPR023068">
    <property type="entry name" value="CCA-adding_enz_firmicutes"/>
</dbReference>
<dbReference type="Proteomes" id="UP001290455">
    <property type="component" value="Unassembled WGS sequence"/>
</dbReference>
<feature type="binding site" evidence="11">
    <location>
        <position position="30"/>
    </location>
    <ligand>
        <name>CTP</name>
        <dbReference type="ChEBI" id="CHEBI:37563"/>
    </ligand>
</feature>
<accession>A0ABU5J1G0</accession>
<evidence type="ECO:0000256" key="3">
    <source>
        <dbReference type="ARBA" id="ARBA00022694"/>
    </source>
</evidence>
<keyword evidence="9 11" id="KW-0460">Magnesium</keyword>
<evidence type="ECO:0000259" key="13">
    <source>
        <dbReference type="Pfam" id="PF12627"/>
    </source>
</evidence>
<evidence type="ECO:0000313" key="15">
    <source>
        <dbReference type="EMBL" id="MDZ5473234.1"/>
    </source>
</evidence>
<feature type="binding site" evidence="11">
    <location>
        <position position="111"/>
    </location>
    <ligand>
        <name>CTP</name>
        <dbReference type="ChEBI" id="CHEBI:37563"/>
    </ligand>
</feature>
<feature type="binding site" evidence="11">
    <location>
        <position position="154"/>
    </location>
    <ligand>
        <name>CTP</name>
        <dbReference type="ChEBI" id="CHEBI:37563"/>
    </ligand>
</feature>
<feature type="domain" description="Poly A polymerase head" evidence="12">
    <location>
        <begin position="22"/>
        <end position="141"/>
    </location>
</feature>
<comment type="cofactor">
    <cofactor evidence="1 11">
        <name>Mg(2+)</name>
        <dbReference type="ChEBI" id="CHEBI:18420"/>
    </cofactor>
</comment>
<feature type="binding site" evidence="11">
    <location>
        <position position="42"/>
    </location>
    <ligand>
        <name>Mg(2+)</name>
        <dbReference type="ChEBI" id="CHEBI:18420"/>
    </ligand>
</feature>
<evidence type="ECO:0000256" key="8">
    <source>
        <dbReference type="ARBA" id="ARBA00022840"/>
    </source>
</evidence>
<dbReference type="GO" id="GO:0004810">
    <property type="term" value="F:CCA tRNA nucleotidyltransferase activity"/>
    <property type="evidence" value="ECO:0007669"/>
    <property type="project" value="UniProtKB-EC"/>
</dbReference>
<reference evidence="15 16" key="1">
    <citation type="submission" date="2023-11" db="EMBL/GenBank/DDBJ databases">
        <title>Bacillus jintuensis, isolated from a mudflat on the Beibu Gulf coast.</title>
        <authorList>
            <person name="Li M."/>
        </authorList>
    </citation>
    <scope>NUCLEOTIDE SEQUENCE [LARGE SCALE GENOMIC DNA]</scope>
    <source>
        <strain evidence="15 16">31A1R</strain>
    </source>
</reference>
<name>A0ABU5J1G0_9BACI</name>
<evidence type="ECO:0000256" key="11">
    <source>
        <dbReference type="HAMAP-Rule" id="MF_01263"/>
    </source>
</evidence>
<evidence type="ECO:0000256" key="2">
    <source>
        <dbReference type="ARBA" id="ARBA00022679"/>
    </source>
</evidence>
<dbReference type="RefSeq" id="WP_322447532.1">
    <property type="nucleotide sequence ID" value="NZ_JAXOFX010000011.1"/>
</dbReference>
<dbReference type="PANTHER" id="PTHR46173">
    <property type="entry name" value="CCA TRNA NUCLEOTIDYLTRANSFERASE 1, MITOCHONDRIAL"/>
    <property type="match status" value="1"/>
</dbReference>
<dbReference type="InterPro" id="IPR002646">
    <property type="entry name" value="PolA_pol_head_dom"/>
</dbReference>
<feature type="binding site" evidence="11">
    <location>
        <position position="30"/>
    </location>
    <ligand>
        <name>ATP</name>
        <dbReference type="ChEBI" id="CHEBI:30616"/>
    </ligand>
</feature>
<keyword evidence="5 11" id="KW-0479">Metal-binding</keyword>
<sequence length="397" mass="46089">MNEAFVKAAPILIEIEKAGYEAYFVGGSVRDFLLKKEIDDVDIATSATPEEIKSIFSKTIDVGIEHGTVVVLFQGASYEITTFRAEAEYRDFRRPSEVAFIRSLKEDLQRRDFTMNAIAMDKEGQLFDPFNGQQAITEEEIVTVGEASERFQEDALRMMRAVRFMSQLSFNIENGTSQALIEYGHLLEHIAVERKTVEFEKLLSGKNRLKAIELLIQTKLYQYLPGLSGYEKGLLELVSFDIRELDLNETWSIMIKVLGIHNVERFLKKWRLPTKQIRTINKLTAKLEVRNQREWSREDLYETEWPEVASVEKIFNVLNHRPTFSNIHEVEKKYREIPIKNRGELKVTGTDLMEWYNLKGGPWINDSLGKIEQAILSGKVSNEKERIREWLMRCNHN</sequence>
<protein>
    <recommendedName>
        <fullName evidence="11">CCA-adding enzyme</fullName>
        <ecNumber evidence="11">2.7.7.72</ecNumber>
    </recommendedName>
    <alternativeName>
        <fullName evidence="11">CCA tRNA nucleotidyltransferase</fullName>
    </alternativeName>
    <alternativeName>
        <fullName evidence="11">tRNA CCA-pyrophosphorylase</fullName>
    </alternativeName>
    <alternativeName>
        <fullName evidence="11">tRNA adenylyl-/cytidylyl- transferase</fullName>
    </alternativeName>
    <alternativeName>
        <fullName evidence="11">tRNA nucleotidyltransferase</fullName>
    </alternativeName>
    <alternativeName>
        <fullName evidence="11">tRNA-NT</fullName>
    </alternativeName>
</protein>
<comment type="subunit">
    <text evidence="11">Homodimer.</text>
</comment>
<proteinExistence type="inferred from homology"/>
<evidence type="ECO:0000256" key="5">
    <source>
        <dbReference type="ARBA" id="ARBA00022723"/>
    </source>
</evidence>
<keyword evidence="10 11" id="KW-0694">RNA-binding</keyword>
<feature type="binding site" evidence="11">
    <location>
        <position position="111"/>
    </location>
    <ligand>
        <name>ATP</name>
        <dbReference type="ChEBI" id="CHEBI:30616"/>
    </ligand>
</feature>
<evidence type="ECO:0000256" key="9">
    <source>
        <dbReference type="ARBA" id="ARBA00022842"/>
    </source>
</evidence>
<dbReference type="SUPFAM" id="SSF81891">
    <property type="entry name" value="Poly A polymerase C-terminal region-like"/>
    <property type="match status" value="1"/>
</dbReference>
<comment type="catalytic activity">
    <reaction evidence="11">
        <text>a tRNA with a 3' CCA end + 2 CTP + ATP = a tRNA with a 3' CCACCA end + 3 diphosphate</text>
        <dbReference type="Rhea" id="RHEA:76235"/>
        <dbReference type="Rhea" id="RHEA-COMP:10468"/>
        <dbReference type="Rhea" id="RHEA-COMP:18655"/>
        <dbReference type="ChEBI" id="CHEBI:30616"/>
        <dbReference type="ChEBI" id="CHEBI:33019"/>
        <dbReference type="ChEBI" id="CHEBI:37563"/>
        <dbReference type="ChEBI" id="CHEBI:83071"/>
        <dbReference type="ChEBI" id="CHEBI:195187"/>
    </reaction>
</comment>
<feature type="binding site" evidence="11">
    <location>
        <position position="157"/>
    </location>
    <ligand>
        <name>ATP</name>
        <dbReference type="ChEBI" id="CHEBI:30616"/>
    </ligand>
</feature>
<dbReference type="Gene3D" id="1.10.3090.10">
    <property type="entry name" value="cca-adding enzyme, domain 2"/>
    <property type="match status" value="1"/>
</dbReference>
<dbReference type="EC" id="2.7.7.72" evidence="11"/>
<organism evidence="15 16">
    <name type="scientific">Robertmurraya mangrovi</name>
    <dbReference type="NCBI Taxonomy" id="3098077"/>
    <lineage>
        <taxon>Bacteria</taxon>
        <taxon>Bacillati</taxon>
        <taxon>Bacillota</taxon>
        <taxon>Bacilli</taxon>
        <taxon>Bacillales</taxon>
        <taxon>Bacillaceae</taxon>
        <taxon>Robertmurraya</taxon>
    </lineage>
</organism>
<dbReference type="InterPro" id="IPR032810">
    <property type="entry name" value="CCA-adding_enz_C"/>
</dbReference>
<evidence type="ECO:0000256" key="6">
    <source>
        <dbReference type="ARBA" id="ARBA00022741"/>
    </source>
</evidence>
<keyword evidence="16" id="KW-1185">Reference proteome</keyword>
<dbReference type="InterPro" id="IPR032828">
    <property type="entry name" value="PolyA_RNA-bd"/>
</dbReference>
<comment type="similarity">
    <text evidence="11">Belongs to the tRNA nucleotidyltransferase/poly(A) polymerase family. Bacterial CCA-adding enzyme type 3 subfamily.</text>
</comment>
<feature type="binding site" evidence="11">
    <location>
        <position position="154"/>
    </location>
    <ligand>
        <name>ATP</name>
        <dbReference type="ChEBI" id="CHEBI:30616"/>
    </ligand>
</feature>
<comment type="function">
    <text evidence="11">Catalyzes the addition and repair of the essential 3'-terminal CCA sequence in tRNAs without using a nucleic acid template. Adds these three nucleotides in the order of C, C, and A to the tRNA nucleotide-73, using CTP and ATP as substrates and producing inorganic pyrophosphate. tRNA 3'-terminal CCA addition is required both for tRNA processing and repair. Also involved in tRNA surveillance by mediating tandem CCA addition to generate a CCACCA at the 3' terminus of unstable tRNAs. While stable tRNAs receive only 3'-terminal CCA, unstable tRNAs are marked with CCACCA and rapidly degraded.</text>
</comment>
<dbReference type="PANTHER" id="PTHR46173:SF1">
    <property type="entry name" value="CCA TRNA NUCLEOTIDYLTRANSFERASE 1, MITOCHONDRIAL"/>
    <property type="match status" value="1"/>
</dbReference>
<comment type="caution">
    <text evidence="15">The sequence shown here is derived from an EMBL/GenBank/DDBJ whole genome shotgun (WGS) entry which is preliminary data.</text>
</comment>
<evidence type="ECO:0000256" key="10">
    <source>
        <dbReference type="ARBA" id="ARBA00022884"/>
    </source>
</evidence>
<gene>
    <name evidence="11" type="primary">cca</name>
    <name evidence="15" type="ORF">SM124_16065</name>
</gene>
<keyword evidence="8 11" id="KW-0067">ATP-binding</keyword>
<evidence type="ECO:0000256" key="1">
    <source>
        <dbReference type="ARBA" id="ARBA00001946"/>
    </source>
</evidence>
<dbReference type="InterPro" id="IPR043519">
    <property type="entry name" value="NT_sf"/>
</dbReference>
<evidence type="ECO:0000256" key="4">
    <source>
        <dbReference type="ARBA" id="ARBA00022695"/>
    </source>
</evidence>
<dbReference type="Pfam" id="PF12627">
    <property type="entry name" value="PolyA_pol_RNAbd"/>
    <property type="match status" value="1"/>
</dbReference>
<keyword evidence="7 11" id="KW-0692">RNA repair</keyword>
<dbReference type="SUPFAM" id="SSF81301">
    <property type="entry name" value="Nucleotidyltransferase"/>
    <property type="match status" value="1"/>
</dbReference>
<feature type="binding site" evidence="11">
    <location>
        <position position="27"/>
    </location>
    <ligand>
        <name>CTP</name>
        <dbReference type="ChEBI" id="CHEBI:37563"/>
    </ligand>
</feature>
<keyword evidence="4 11" id="KW-0548">Nucleotidyltransferase</keyword>
<keyword evidence="6 11" id="KW-0547">Nucleotide-binding</keyword>
<feature type="domain" description="tRNA nucleotidyltransferase/poly(A) polymerase RNA and SrmB- binding" evidence="13">
    <location>
        <begin position="170"/>
        <end position="227"/>
    </location>
</feature>
<keyword evidence="2 11" id="KW-0808">Transferase</keyword>
<evidence type="ECO:0000256" key="7">
    <source>
        <dbReference type="ARBA" id="ARBA00022800"/>
    </source>
</evidence>
<dbReference type="NCBIfam" id="NF009814">
    <property type="entry name" value="PRK13299.1"/>
    <property type="match status" value="1"/>
</dbReference>
<dbReference type="Gene3D" id="3.30.460.10">
    <property type="entry name" value="Beta Polymerase, domain 2"/>
    <property type="match status" value="1"/>
</dbReference>
<evidence type="ECO:0000313" key="16">
    <source>
        <dbReference type="Proteomes" id="UP001290455"/>
    </source>
</evidence>
<feature type="binding site" evidence="11">
    <location>
        <position position="157"/>
    </location>
    <ligand>
        <name>CTP</name>
        <dbReference type="ChEBI" id="CHEBI:37563"/>
    </ligand>
</feature>
<keyword evidence="3 11" id="KW-0819">tRNA processing</keyword>
<evidence type="ECO:0000259" key="12">
    <source>
        <dbReference type="Pfam" id="PF01743"/>
    </source>
</evidence>
<dbReference type="Gene3D" id="1.20.58.560">
    <property type="match status" value="1"/>
</dbReference>
<feature type="binding site" evidence="11">
    <location>
        <position position="163"/>
    </location>
    <ligand>
        <name>CTP</name>
        <dbReference type="ChEBI" id="CHEBI:37563"/>
    </ligand>
</feature>
<dbReference type="Pfam" id="PF01743">
    <property type="entry name" value="PolyA_pol"/>
    <property type="match status" value="1"/>
</dbReference>
<feature type="binding site" evidence="11">
    <location>
        <position position="160"/>
    </location>
    <ligand>
        <name>ATP</name>
        <dbReference type="ChEBI" id="CHEBI:30616"/>
    </ligand>
</feature>
<comment type="catalytic activity">
    <reaction evidence="11">
        <text>a tRNA precursor + 2 CTP + ATP = a tRNA with a 3' CCA end + 3 diphosphate</text>
        <dbReference type="Rhea" id="RHEA:14433"/>
        <dbReference type="Rhea" id="RHEA-COMP:10465"/>
        <dbReference type="Rhea" id="RHEA-COMP:10468"/>
        <dbReference type="ChEBI" id="CHEBI:30616"/>
        <dbReference type="ChEBI" id="CHEBI:33019"/>
        <dbReference type="ChEBI" id="CHEBI:37563"/>
        <dbReference type="ChEBI" id="CHEBI:74896"/>
        <dbReference type="ChEBI" id="CHEBI:83071"/>
        <dbReference type="EC" id="2.7.7.72"/>
    </reaction>
</comment>
<feature type="binding site" evidence="11">
    <location>
        <position position="163"/>
    </location>
    <ligand>
        <name>ATP</name>
        <dbReference type="ChEBI" id="CHEBI:30616"/>
    </ligand>
</feature>
<dbReference type="CDD" id="cd05398">
    <property type="entry name" value="NT_ClassII-CCAase"/>
    <property type="match status" value="1"/>
</dbReference>
<dbReference type="HAMAP" id="MF_01263">
    <property type="entry name" value="CCA_bact_type3"/>
    <property type="match status" value="1"/>
</dbReference>
<dbReference type="InterPro" id="IPR050264">
    <property type="entry name" value="Bact_CCA-adding_enz_type3_sf"/>
</dbReference>
<feature type="binding site" evidence="11">
    <location>
        <position position="160"/>
    </location>
    <ligand>
        <name>CTP</name>
        <dbReference type="ChEBI" id="CHEBI:37563"/>
    </ligand>
</feature>